<sequence>MIELSFISIINIKREGNGKKIKFSILFGLDVTKSKNCIATIYNTVHSNYTNKII</sequence>
<reference evidence="2" key="1">
    <citation type="journal article" date="2019" name="Int. J. Syst. Evol. Microbiol.">
        <title>The Global Catalogue of Microorganisms (GCM) 10K type strain sequencing project: providing services to taxonomists for standard genome sequencing and annotation.</title>
        <authorList>
            <consortium name="The Broad Institute Genomics Platform"/>
            <consortium name="The Broad Institute Genome Sequencing Center for Infectious Disease"/>
            <person name="Wu L."/>
            <person name="Ma J."/>
        </authorList>
    </citation>
    <scope>NUCLEOTIDE SEQUENCE [LARGE SCALE GENOMIC DNA]</scope>
    <source>
        <strain evidence="2">CGMCC 1.15422</strain>
    </source>
</reference>
<evidence type="ECO:0000313" key="2">
    <source>
        <dbReference type="Proteomes" id="UP000605733"/>
    </source>
</evidence>
<proteinExistence type="predicted"/>
<keyword evidence="2" id="KW-1185">Reference proteome</keyword>
<organism evidence="1 2">
    <name type="scientific">Christiangramia forsetii</name>
    <dbReference type="NCBI Taxonomy" id="411153"/>
    <lineage>
        <taxon>Bacteria</taxon>
        <taxon>Pseudomonadati</taxon>
        <taxon>Bacteroidota</taxon>
        <taxon>Flavobacteriia</taxon>
        <taxon>Flavobacteriales</taxon>
        <taxon>Flavobacteriaceae</taxon>
        <taxon>Christiangramia</taxon>
    </lineage>
</organism>
<evidence type="ECO:0008006" key="3">
    <source>
        <dbReference type="Google" id="ProtNLM"/>
    </source>
</evidence>
<comment type="caution">
    <text evidence="1">The sequence shown here is derived from an EMBL/GenBank/DDBJ whole genome shotgun (WGS) entry which is preliminary data.</text>
</comment>
<name>A0ABQ1WTE3_9FLAO</name>
<gene>
    <name evidence="1" type="ORF">GCM10011532_31120</name>
</gene>
<protein>
    <recommendedName>
        <fullName evidence="3">Transposase</fullName>
    </recommendedName>
</protein>
<dbReference type="EMBL" id="BMIX01000010">
    <property type="protein sequence ID" value="GGG44939.1"/>
    <property type="molecule type" value="Genomic_DNA"/>
</dbReference>
<evidence type="ECO:0000313" key="1">
    <source>
        <dbReference type="EMBL" id="GGG44939.1"/>
    </source>
</evidence>
<accession>A0ABQ1WTE3</accession>
<dbReference type="Proteomes" id="UP000605733">
    <property type="component" value="Unassembled WGS sequence"/>
</dbReference>